<proteinExistence type="predicted"/>
<dbReference type="HOGENOM" id="CLU_1410203_0_0_1"/>
<organism evidence="2 3">
    <name type="scientific">Drosophila simulans</name>
    <name type="common">Fruit fly</name>
    <dbReference type="NCBI Taxonomy" id="7240"/>
    <lineage>
        <taxon>Eukaryota</taxon>
        <taxon>Metazoa</taxon>
        <taxon>Ecdysozoa</taxon>
        <taxon>Arthropoda</taxon>
        <taxon>Hexapoda</taxon>
        <taxon>Insecta</taxon>
        <taxon>Pterygota</taxon>
        <taxon>Neoptera</taxon>
        <taxon>Endopterygota</taxon>
        <taxon>Diptera</taxon>
        <taxon>Brachycera</taxon>
        <taxon>Muscomorpha</taxon>
        <taxon>Ephydroidea</taxon>
        <taxon>Drosophilidae</taxon>
        <taxon>Drosophila</taxon>
        <taxon>Sophophora</taxon>
    </lineage>
</organism>
<evidence type="ECO:0000313" key="2">
    <source>
        <dbReference type="EMBL" id="EDX18285.1"/>
    </source>
</evidence>
<dbReference type="AlphaFoldDB" id="B4R6Y9"/>
<gene>
    <name evidence="2" type="primary">Dsim\GD15642</name>
    <name evidence="2" type="ORF">Dsim_GD15642</name>
</gene>
<protein>
    <submittedName>
        <fullName evidence="2">GD15642</fullName>
    </submittedName>
</protein>
<feature type="compositionally biased region" description="Low complexity" evidence="1">
    <location>
        <begin position="27"/>
        <end position="42"/>
    </location>
</feature>
<feature type="region of interest" description="Disordered" evidence="1">
    <location>
        <begin position="27"/>
        <end position="59"/>
    </location>
</feature>
<evidence type="ECO:0000313" key="3">
    <source>
        <dbReference type="Proteomes" id="UP000000304"/>
    </source>
</evidence>
<evidence type="ECO:0000256" key="1">
    <source>
        <dbReference type="SAM" id="MobiDB-lite"/>
    </source>
</evidence>
<reference evidence="2 3" key="1">
    <citation type="journal article" date="2007" name="Nature">
        <title>Evolution of genes and genomes on the Drosophila phylogeny.</title>
        <authorList>
            <consortium name="Drosophila 12 Genomes Consortium"/>
            <person name="Clark A.G."/>
            <person name="Eisen M.B."/>
            <person name="Smith D.R."/>
            <person name="Bergman C.M."/>
            <person name="Oliver B."/>
            <person name="Markow T.A."/>
            <person name="Kaufman T.C."/>
            <person name="Kellis M."/>
            <person name="Gelbart W."/>
            <person name="Iyer V.N."/>
            <person name="Pollard D.A."/>
            <person name="Sackton T.B."/>
            <person name="Larracuente A.M."/>
            <person name="Singh N.D."/>
            <person name="Abad J.P."/>
            <person name="Abt D.N."/>
            <person name="Adryan B."/>
            <person name="Aguade M."/>
            <person name="Akashi H."/>
            <person name="Anderson W.W."/>
            <person name="Aquadro C.F."/>
            <person name="Ardell D.H."/>
            <person name="Arguello R."/>
            <person name="Artieri C.G."/>
            <person name="Barbash D.A."/>
            <person name="Barker D."/>
            <person name="Barsanti P."/>
            <person name="Batterham P."/>
            <person name="Batzoglou S."/>
            <person name="Begun D."/>
            <person name="Bhutkar A."/>
            <person name="Blanco E."/>
            <person name="Bosak S.A."/>
            <person name="Bradley R.K."/>
            <person name="Brand A.D."/>
            <person name="Brent M.R."/>
            <person name="Brooks A.N."/>
            <person name="Brown R.H."/>
            <person name="Butlin R.K."/>
            <person name="Caggese C."/>
            <person name="Calvi B.R."/>
            <person name="Bernardo de Carvalho A."/>
            <person name="Caspi A."/>
            <person name="Castrezana S."/>
            <person name="Celniker S.E."/>
            <person name="Chang J.L."/>
            <person name="Chapple C."/>
            <person name="Chatterji S."/>
            <person name="Chinwalla A."/>
            <person name="Civetta A."/>
            <person name="Clifton S.W."/>
            <person name="Comeron J.M."/>
            <person name="Costello J.C."/>
            <person name="Coyne J.A."/>
            <person name="Daub J."/>
            <person name="David R.G."/>
            <person name="Delcher A.L."/>
            <person name="Delehaunty K."/>
            <person name="Do C.B."/>
            <person name="Ebling H."/>
            <person name="Edwards K."/>
            <person name="Eickbush T."/>
            <person name="Evans J.D."/>
            <person name="Filipski A."/>
            <person name="Findeiss S."/>
            <person name="Freyhult E."/>
            <person name="Fulton L."/>
            <person name="Fulton R."/>
            <person name="Garcia A.C."/>
            <person name="Gardiner A."/>
            <person name="Garfield D.A."/>
            <person name="Garvin B.E."/>
            <person name="Gibson G."/>
            <person name="Gilbert D."/>
            <person name="Gnerre S."/>
            <person name="Godfrey J."/>
            <person name="Good R."/>
            <person name="Gotea V."/>
            <person name="Gravely B."/>
            <person name="Greenberg A.J."/>
            <person name="Griffiths-Jones S."/>
            <person name="Gross S."/>
            <person name="Guigo R."/>
            <person name="Gustafson E.A."/>
            <person name="Haerty W."/>
            <person name="Hahn M.W."/>
            <person name="Halligan D.L."/>
            <person name="Halpern A.L."/>
            <person name="Halter G.M."/>
            <person name="Han M.V."/>
            <person name="Heger A."/>
            <person name="Hillier L."/>
            <person name="Hinrichs A.S."/>
            <person name="Holmes I."/>
            <person name="Hoskins R.A."/>
            <person name="Hubisz M.J."/>
            <person name="Hultmark D."/>
            <person name="Huntley M.A."/>
            <person name="Jaffe D.B."/>
            <person name="Jagadeeshan S."/>
            <person name="Jeck W.R."/>
            <person name="Johnson J."/>
            <person name="Jones C.D."/>
            <person name="Jordan W.C."/>
            <person name="Karpen G.H."/>
            <person name="Kataoka E."/>
            <person name="Keightley P.D."/>
            <person name="Kheradpour P."/>
            <person name="Kirkness E.F."/>
            <person name="Koerich L.B."/>
            <person name="Kristiansen K."/>
            <person name="Kudrna D."/>
            <person name="Kulathinal R.J."/>
            <person name="Kumar S."/>
            <person name="Kwok R."/>
            <person name="Lander E."/>
            <person name="Langley C.H."/>
            <person name="Lapoint R."/>
            <person name="Lazzaro B.P."/>
            <person name="Lee S.J."/>
            <person name="Levesque L."/>
            <person name="Li R."/>
            <person name="Lin C.F."/>
            <person name="Lin M.F."/>
            <person name="Lindblad-Toh K."/>
            <person name="Llopart A."/>
            <person name="Long M."/>
            <person name="Low L."/>
            <person name="Lozovsky E."/>
            <person name="Lu J."/>
            <person name="Luo M."/>
            <person name="Machado C.A."/>
            <person name="Makalowski W."/>
            <person name="Marzo M."/>
            <person name="Matsuda M."/>
            <person name="Matzkin L."/>
            <person name="McAllister B."/>
            <person name="McBride C.S."/>
            <person name="McKernan B."/>
            <person name="McKernan K."/>
            <person name="Mendez-Lago M."/>
            <person name="Minx P."/>
            <person name="Mollenhauer M.U."/>
            <person name="Montooth K."/>
            <person name="Mount S.M."/>
            <person name="Mu X."/>
            <person name="Myers E."/>
            <person name="Negre B."/>
            <person name="Newfeld S."/>
            <person name="Nielsen R."/>
            <person name="Noor M.A."/>
            <person name="O'Grady P."/>
            <person name="Pachter L."/>
            <person name="Papaceit M."/>
            <person name="Parisi M.J."/>
            <person name="Parisi M."/>
            <person name="Parts L."/>
            <person name="Pedersen J.S."/>
            <person name="Pesole G."/>
            <person name="Phillippy A.M."/>
            <person name="Ponting C.P."/>
            <person name="Pop M."/>
            <person name="Porcelli D."/>
            <person name="Powell J.R."/>
            <person name="Prohaska S."/>
            <person name="Pruitt K."/>
            <person name="Puig M."/>
            <person name="Quesneville H."/>
            <person name="Ram K.R."/>
            <person name="Rand D."/>
            <person name="Rasmussen M.D."/>
            <person name="Reed L.K."/>
            <person name="Reenan R."/>
            <person name="Reily A."/>
            <person name="Remington K.A."/>
            <person name="Rieger T.T."/>
            <person name="Ritchie M.G."/>
            <person name="Robin C."/>
            <person name="Rogers Y.H."/>
            <person name="Rohde C."/>
            <person name="Rozas J."/>
            <person name="Rubenfield M.J."/>
            <person name="Ruiz A."/>
            <person name="Russo S."/>
            <person name="Salzberg S.L."/>
            <person name="Sanchez-Gracia A."/>
            <person name="Saranga D.J."/>
            <person name="Sato H."/>
            <person name="Schaeffer S.W."/>
            <person name="Schatz M.C."/>
            <person name="Schlenke T."/>
            <person name="Schwartz R."/>
            <person name="Segarra C."/>
            <person name="Singh R.S."/>
            <person name="Sirot L."/>
            <person name="Sirota M."/>
            <person name="Sisneros N.B."/>
            <person name="Smith C.D."/>
            <person name="Smith T.F."/>
            <person name="Spieth J."/>
            <person name="Stage D.E."/>
            <person name="Stark A."/>
            <person name="Stephan W."/>
            <person name="Strausberg R.L."/>
            <person name="Strempel S."/>
            <person name="Sturgill D."/>
            <person name="Sutton G."/>
            <person name="Sutton G.G."/>
            <person name="Tao W."/>
            <person name="Teichmann S."/>
            <person name="Tobari Y.N."/>
            <person name="Tomimura Y."/>
            <person name="Tsolas J.M."/>
            <person name="Valente V.L."/>
            <person name="Venter E."/>
            <person name="Venter J.C."/>
            <person name="Vicario S."/>
            <person name="Vieira F.G."/>
            <person name="Vilella A.J."/>
            <person name="Villasante A."/>
            <person name="Walenz B."/>
            <person name="Wang J."/>
            <person name="Wasserman M."/>
            <person name="Watts T."/>
            <person name="Wilson D."/>
            <person name="Wilson R.K."/>
            <person name="Wing R.A."/>
            <person name="Wolfner M.F."/>
            <person name="Wong A."/>
            <person name="Wong G.K."/>
            <person name="Wu C.I."/>
            <person name="Wu G."/>
            <person name="Yamamoto D."/>
            <person name="Yang H.P."/>
            <person name="Yang S.P."/>
            <person name="Yorke J.A."/>
            <person name="Yoshida K."/>
            <person name="Zdobnov E."/>
            <person name="Zhang P."/>
            <person name="Zhang Y."/>
            <person name="Zimin A.V."/>
            <person name="Baldwin J."/>
            <person name="Abdouelleil A."/>
            <person name="Abdulkadir J."/>
            <person name="Abebe A."/>
            <person name="Abera B."/>
            <person name="Abreu J."/>
            <person name="Acer S.C."/>
            <person name="Aftuck L."/>
            <person name="Alexander A."/>
            <person name="An P."/>
            <person name="Anderson E."/>
            <person name="Anderson S."/>
            <person name="Arachi H."/>
            <person name="Azer M."/>
            <person name="Bachantsang P."/>
            <person name="Barry A."/>
            <person name="Bayul T."/>
            <person name="Berlin A."/>
            <person name="Bessette D."/>
            <person name="Bloom T."/>
            <person name="Blye J."/>
            <person name="Boguslavskiy L."/>
            <person name="Bonnet C."/>
            <person name="Boukhgalter B."/>
            <person name="Bourzgui I."/>
            <person name="Brown A."/>
            <person name="Cahill P."/>
            <person name="Channer S."/>
            <person name="Cheshatsang Y."/>
            <person name="Chuda L."/>
            <person name="Citroen M."/>
            <person name="Collymore A."/>
            <person name="Cooke P."/>
            <person name="Costello M."/>
            <person name="D'Aco K."/>
            <person name="Daza R."/>
            <person name="De Haan G."/>
            <person name="DeGray S."/>
            <person name="DeMaso C."/>
            <person name="Dhargay N."/>
            <person name="Dooley K."/>
            <person name="Dooley E."/>
            <person name="Doricent M."/>
            <person name="Dorje P."/>
            <person name="Dorjee K."/>
            <person name="Dupes A."/>
            <person name="Elong R."/>
            <person name="Falk J."/>
            <person name="Farina A."/>
            <person name="Faro S."/>
            <person name="Ferguson D."/>
            <person name="Fisher S."/>
            <person name="Foley C.D."/>
            <person name="Franke A."/>
            <person name="Friedrich D."/>
            <person name="Gadbois L."/>
            <person name="Gearin G."/>
            <person name="Gearin C.R."/>
            <person name="Giannoukos G."/>
            <person name="Goode T."/>
            <person name="Graham J."/>
            <person name="Grandbois E."/>
            <person name="Grewal S."/>
            <person name="Gyaltsen K."/>
            <person name="Hafez N."/>
            <person name="Hagos B."/>
            <person name="Hall J."/>
            <person name="Henson C."/>
            <person name="Hollinger A."/>
            <person name="Honan T."/>
            <person name="Huard M.D."/>
            <person name="Hughes L."/>
            <person name="Hurhula B."/>
            <person name="Husby M.E."/>
            <person name="Kamat A."/>
            <person name="Kanga B."/>
            <person name="Kashin S."/>
            <person name="Khazanovich D."/>
            <person name="Kisner P."/>
            <person name="Lance K."/>
            <person name="Lara M."/>
            <person name="Lee W."/>
            <person name="Lennon N."/>
            <person name="Letendre F."/>
            <person name="LeVine R."/>
            <person name="Lipovsky A."/>
            <person name="Liu X."/>
            <person name="Liu J."/>
            <person name="Liu S."/>
            <person name="Lokyitsang T."/>
            <person name="Lokyitsang Y."/>
            <person name="Lubonja R."/>
            <person name="Lui A."/>
            <person name="MacDonald P."/>
            <person name="Magnisalis V."/>
            <person name="Maru K."/>
            <person name="Matthews C."/>
            <person name="McCusker W."/>
            <person name="McDonough S."/>
            <person name="Mehta T."/>
            <person name="Meldrim J."/>
            <person name="Meneus L."/>
            <person name="Mihai O."/>
            <person name="Mihalev A."/>
            <person name="Mihova T."/>
            <person name="Mittelman R."/>
            <person name="Mlenga V."/>
            <person name="Montmayeur A."/>
            <person name="Mulrain L."/>
            <person name="Navidi A."/>
            <person name="Naylor J."/>
            <person name="Negash T."/>
            <person name="Nguyen T."/>
            <person name="Nguyen N."/>
            <person name="Nicol R."/>
            <person name="Norbu C."/>
            <person name="Norbu N."/>
            <person name="Novod N."/>
            <person name="O'Neill B."/>
            <person name="Osman S."/>
            <person name="Markiewicz E."/>
            <person name="Oyono O.L."/>
            <person name="Patti C."/>
            <person name="Phunkhang P."/>
            <person name="Pierre F."/>
            <person name="Priest M."/>
            <person name="Raghuraman S."/>
            <person name="Rege F."/>
            <person name="Reyes R."/>
            <person name="Rise C."/>
            <person name="Rogov P."/>
            <person name="Ross K."/>
            <person name="Ryan E."/>
            <person name="Settipalli S."/>
            <person name="Shea T."/>
            <person name="Sherpa N."/>
            <person name="Shi L."/>
            <person name="Shih D."/>
            <person name="Sparrow T."/>
            <person name="Spaulding J."/>
            <person name="Stalker J."/>
            <person name="Stange-Thomann N."/>
            <person name="Stavropoulos S."/>
            <person name="Stone C."/>
            <person name="Strader C."/>
            <person name="Tesfaye S."/>
            <person name="Thomson T."/>
            <person name="Thoulutsang Y."/>
            <person name="Thoulutsang D."/>
            <person name="Topham K."/>
            <person name="Topping I."/>
            <person name="Tsamla T."/>
            <person name="Vassiliev H."/>
            <person name="Vo A."/>
            <person name="Wangchuk T."/>
            <person name="Wangdi T."/>
            <person name="Weiand M."/>
            <person name="Wilkinson J."/>
            <person name="Wilson A."/>
            <person name="Yadav S."/>
            <person name="Young G."/>
            <person name="Yu Q."/>
            <person name="Zembek L."/>
            <person name="Zhong D."/>
            <person name="Zimmer A."/>
            <person name="Zwirko Z."/>
            <person name="Jaffe D.B."/>
            <person name="Alvarez P."/>
            <person name="Brockman W."/>
            <person name="Butler J."/>
            <person name="Chin C."/>
            <person name="Gnerre S."/>
            <person name="Grabherr M."/>
            <person name="Kleber M."/>
            <person name="Mauceli E."/>
            <person name="MacCallum I."/>
        </authorList>
    </citation>
    <scope>NUCLEOTIDE SEQUENCE [LARGE SCALE GENOMIC DNA]</scope>
    <source>
        <strain evidence="3">white501</strain>
    </source>
</reference>
<name>B4R6Y9_DROSI</name>
<dbReference type="OrthoDB" id="10252832at2759"/>
<accession>B4R6Y9</accession>
<sequence>MHNNNNLSNGNCAGTLNATGCSRIGDSPAASGSGSGSNSGMSQTAVTDTKMPPGDGATAATSKAALWWPLQQPHHASTERSCGTVQIQQRIDDDLLKMQAVPPSREGAWLGNESRGRQLNDEVQNEITMATAVGLPQMRTHLALGKVKSPGAAGNLPGSQWVGGFSEKPEVASYQQSSGTEAICSQTQAVQCT</sequence>
<dbReference type="EMBL" id="CM000366">
    <property type="protein sequence ID" value="EDX18285.1"/>
    <property type="molecule type" value="Genomic_DNA"/>
</dbReference>
<keyword evidence="3" id="KW-1185">Reference proteome</keyword>
<dbReference type="Proteomes" id="UP000000304">
    <property type="component" value="Chromosome X"/>
</dbReference>